<sequence length="228" mass="22648">MGGGGEAGAVAVAVAVAVADDDEEDCGGPDADAGHRGQDLGKRVGLQQDVDLGFQGPALLVNRGEGACERGDDDVEGAGSGDHDGLFVEGVEDAVDQPLGHARCLGPDGFDEFAAAGLAQGCRGSVALEEPGNGLVVQARAEDAFQAGMELGEQAADAVAGAGGLGGEVLVEADEHGQFGGDLVGECQRAQGVGHGAGGVRDHSRVLRVGLGLARVEVGDPAHRDPGR</sequence>
<proteinExistence type="predicted"/>
<dbReference type="AlphaFoldDB" id="A0A1H0EED8"/>
<reference evidence="2" key="1">
    <citation type="submission" date="2016-10" db="EMBL/GenBank/DDBJ databases">
        <authorList>
            <person name="Varghese N."/>
            <person name="Submissions S."/>
        </authorList>
    </citation>
    <scope>NUCLEOTIDE SEQUENCE [LARGE SCALE GENOMIC DNA]</scope>
    <source>
        <strain evidence="2">CGMCC 4.7042</strain>
    </source>
</reference>
<accession>A0A1H0EED8</accession>
<protein>
    <submittedName>
        <fullName evidence="1">Uncharacterized protein</fullName>
    </submittedName>
</protein>
<name>A0A1H0EED8_9ACTN</name>
<evidence type="ECO:0000313" key="1">
    <source>
        <dbReference type="EMBL" id="SDN80732.1"/>
    </source>
</evidence>
<evidence type="ECO:0000313" key="2">
    <source>
        <dbReference type="Proteomes" id="UP000199063"/>
    </source>
</evidence>
<keyword evidence="2" id="KW-1185">Reference proteome</keyword>
<dbReference type="EMBL" id="FNHI01000043">
    <property type="protein sequence ID" value="SDN80732.1"/>
    <property type="molecule type" value="Genomic_DNA"/>
</dbReference>
<gene>
    <name evidence="1" type="ORF">SAMN05444921_14318</name>
</gene>
<dbReference type="Proteomes" id="UP000199063">
    <property type="component" value="Unassembled WGS sequence"/>
</dbReference>
<organism evidence="1 2">
    <name type="scientific">Streptomyces wuyuanensis</name>
    <dbReference type="NCBI Taxonomy" id="1196353"/>
    <lineage>
        <taxon>Bacteria</taxon>
        <taxon>Bacillati</taxon>
        <taxon>Actinomycetota</taxon>
        <taxon>Actinomycetes</taxon>
        <taxon>Kitasatosporales</taxon>
        <taxon>Streptomycetaceae</taxon>
        <taxon>Streptomyces</taxon>
    </lineage>
</organism>